<gene>
    <name evidence="1" type="ORF">LMG18095_00024</name>
    <name evidence="2" type="ORF">R77560_00151</name>
</gene>
<evidence type="ECO:0000313" key="1">
    <source>
        <dbReference type="EMBL" id="CAJ0775233.1"/>
    </source>
</evidence>
<name>A0AAD2F1U7_9RALS</name>
<proteinExistence type="predicted"/>
<comment type="caution">
    <text evidence="2">The sequence shown here is derived from an EMBL/GenBank/DDBJ whole genome shotgun (WGS) entry which is preliminary data.</text>
</comment>
<dbReference type="Proteomes" id="UP001189773">
    <property type="component" value="Unassembled WGS sequence"/>
</dbReference>
<evidence type="ECO:0000313" key="2">
    <source>
        <dbReference type="EMBL" id="CAJ0776411.1"/>
    </source>
</evidence>
<dbReference type="EMBL" id="CATZAR010000001">
    <property type="protein sequence ID" value="CAJ0775233.1"/>
    <property type="molecule type" value="Genomic_DNA"/>
</dbReference>
<reference evidence="2 4" key="1">
    <citation type="submission" date="2023-07" db="EMBL/GenBank/DDBJ databases">
        <authorList>
            <person name="Peeters C."/>
        </authorList>
    </citation>
    <scope>NUCLEOTIDE SEQUENCE</scope>
    <source>
        <strain evidence="1 4">LMG 18095</strain>
        <strain evidence="2">R-77560</strain>
    </source>
</reference>
<dbReference type="AlphaFoldDB" id="A0AAD2F1U7"/>
<sequence>MLFPSLKIGRATQCIGLLGHCMSGGLTLFYQFCIPLCDLLDPIDGRADLLDRYMVLGKAMTAGQGLSLYVLLSTNLRAT</sequence>
<protein>
    <submittedName>
        <fullName evidence="2">Uncharacterized protein</fullName>
    </submittedName>
</protein>
<keyword evidence="4" id="KW-1185">Reference proteome</keyword>
<evidence type="ECO:0000313" key="3">
    <source>
        <dbReference type="Proteomes" id="UP001189756"/>
    </source>
</evidence>
<evidence type="ECO:0000313" key="4">
    <source>
        <dbReference type="Proteomes" id="UP001189773"/>
    </source>
</evidence>
<accession>A0AAD2F1U7</accession>
<dbReference type="EMBL" id="CATZAZ010000001">
    <property type="protein sequence ID" value="CAJ0776411.1"/>
    <property type="molecule type" value="Genomic_DNA"/>
</dbReference>
<dbReference type="Proteomes" id="UP001189756">
    <property type="component" value="Unassembled WGS sequence"/>
</dbReference>
<organism evidence="2 3">
    <name type="scientific">Ralstonia thomasii</name>
    <dbReference type="NCBI Taxonomy" id="3058596"/>
    <lineage>
        <taxon>Bacteria</taxon>
        <taxon>Pseudomonadati</taxon>
        <taxon>Pseudomonadota</taxon>
        <taxon>Betaproteobacteria</taxon>
        <taxon>Burkholderiales</taxon>
        <taxon>Burkholderiaceae</taxon>
        <taxon>Ralstonia</taxon>
    </lineage>
</organism>